<keyword evidence="1" id="KW-0812">Transmembrane</keyword>
<organism evidence="2 3">
    <name type="scientific">Halorientalis regularis</name>
    <dbReference type="NCBI Taxonomy" id="660518"/>
    <lineage>
        <taxon>Archaea</taxon>
        <taxon>Methanobacteriati</taxon>
        <taxon>Methanobacteriota</taxon>
        <taxon>Stenosarchaea group</taxon>
        <taxon>Halobacteria</taxon>
        <taxon>Halobacteriales</taxon>
        <taxon>Haloarculaceae</taxon>
        <taxon>Halorientalis</taxon>
    </lineage>
</organism>
<keyword evidence="1" id="KW-0472">Membrane</keyword>
<keyword evidence="1" id="KW-1133">Transmembrane helix</keyword>
<dbReference type="Proteomes" id="UP000199076">
    <property type="component" value="Unassembled WGS sequence"/>
</dbReference>
<accession>A0A1G7U1E6</accession>
<name>A0A1G7U1E6_9EURY</name>
<feature type="transmembrane region" description="Helical" evidence="1">
    <location>
        <begin position="56"/>
        <end position="79"/>
    </location>
</feature>
<dbReference type="RefSeq" id="WP_092695734.1">
    <property type="nucleotide sequence ID" value="NZ_FNBK01000035.1"/>
</dbReference>
<gene>
    <name evidence="2" type="ORF">SAMN05216218_1352</name>
</gene>
<keyword evidence="3" id="KW-1185">Reference proteome</keyword>
<reference evidence="3" key="1">
    <citation type="submission" date="2016-10" db="EMBL/GenBank/DDBJ databases">
        <authorList>
            <person name="Varghese N."/>
            <person name="Submissions S."/>
        </authorList>
    </citation>
    <scope>NUCLEOTIDE SEQUENCE [LARGE SCALE GENOMIC DNA]</scope>
    <source>
        <strain evidence="3">IBRC-M 10760</strain>
    </source>
</reference>
<dbReference type="EMBL" id="FNBK01000035">
    <property type="protein sequence ID" value="SDG41174.1"/>
    <property type="molecule type" value="Genomic_DNA"/>
</dbReference>
<protein>
    <submittedName>
        <fullName evidence="2">Uncharacterized protein</fullName>
    </submittedName>
</protein>
<evidence type="ECO:0000256" key="1">
    <source>
        <dbReference type="SAM" id="Phobius"/>
    </source>
</evidence>
<evidence type="ECO:0000313" key="3">
    <source>
        <dbReference type="Proteomes" id="UP000199076"/>
    </source>
</evidence>
<proteinExistence type="predicted"/>
<dbReference type="AlphaFoldDB" id="A0A1G7U1E6"/>
<evidence type="ECO:0000313" key="2">
    <source>
        <dbReference type="EMBL" id="SDG41174.1"/>
    </source>
</evidence>
<sequence>MNGKSSPNFIAWALGAYIAIAAWGDVTKARNGAISEVFSDALGWIGPALSGEPEALVVLTFYGMTALILFVAIPGRLGVFRMFVKQ</sequence>